<comment type="caution">
    <text evidence="1">The sequence shown here is derived from an EMBL/GenBank/DDBJ whole genome shotgun (WGS) entry which is preliminary data.</text>
</comment>
<proteinExistence type="predicted"/>
<protein>
    <submittedName>
        <fullName evidence="1">Uncharacterized protein</fullName>
    </submittedName>
</protein>
<keyword evidence="2" id="KW-1185">Reference proteome</keyword>
<dbReference type="EMBL" id="JAHWXP010000001">
    <property type="protein sequence ID" value="MBY8335694.1"/>
    <property type="molecule type" value="Genomic_DNA"/>
</dbReference>
<reference evidence="1 2" key="1">
    <citation type="submission" date="2021-07" db="EMBL/GenBank/DDBJ databases">
        <title>Alteriqipengyuania abyssalis NZ-12B nov, sp.nov isolated from deep sea sponge in pacific ocean.</title>
        <authorList>
            <person name="Tareen S."/>
            <person name="Wink J."/>
        </authorList>
    </citation>
    <scope>NUCLEOTIDE SEQUENCE [LARGE SCALE GENOMIC DNA]</scope>
    <source>
        <strain evidence="1 2">NZ-12B</strain>
    </source>
</reference>
<organism evidence="1 2">
    <name type="scientific">Alteriqipengyuania abyssalis</name>
    <dbReference type="NCBI Taxonomy" id="2860200"/>
    <lineage>
        <taxon>Bacteria</taxon>
        <taxon>Pseudomonadati</taxon>
        <taxon>Pseudomonadota</taxon>
        <taxon>Alphaproteobacteria</taxon>
        <taxon>Sphingomonadales</taxon>
        <taxon>Erythrobacteraceae</taxon>
        <taxon>Alteriqipengyuania</taxon>
    </lineage>
</organism>
<accession>A0ABS7P9G8</accession>
<name>A0ABS7P9G8_9SPHN</name>
<sequence>MERSELLALANKLDADDSEEAADFLLKHFVSDRGEIHIEGDDDGLKHLVSQILRLLARDHFDGIHQDFDIGAPSDEGSCRMTILRKEAGD</sequence>
<dbReference type="Proteomes" id="UP000759298">
    <property type="component" value="Unassembled WGS sequence"/>
</dbReference>
<evidence type="ECO:0000313" key="1">
    <source>
        <dbReference type="EMBL" id="MBY8335694.1"/>
    </source>
</evidence>
<gene>
    <name evidence="1" type="ORF">KYN89_01405</name>
</gene>
<evidence type="ECO:0000313" key="2">
    <source>
        <dbReference type="Proteomes" id="UP000759298"/>
    </source>
</evidence>
<dbReference type="RefSeq" id="WP_222823474.1">
    <property type="nucleotide sequence ID" value="NZ_JAHWXP010000001.1"/>
</dbReference>